<organism evidence="1 2">
    <name type="scientific">Sanguibacteroides justesenii</name>
    <dbReference type="NCBI Taxonomy" id="1547597"/>
    <lineage>
        <taxon>Bacteria</taxon>
        <taxon>Pseudomonadati</taxon>
        <taxon>Bacteroidota</taxon>
        <taxon>Bacteroidia</taxon>
        <taxon>Bacteroidales</taxon>
        <taxon>Porphyromonadaceae</taxon>
        <taxon>Sanguibacteroides</taxon>
    </lineage>
</organism>
<evidence type="ECO:0000313" key="2">
    <source>
        <dbReference type="Proteomes" id="UP000031980"/>
    </source>
</evidence>
<sequence>MRYHLDFKPLFIRIAVLLLSTLPLSTVKAQFVDLGQDPCFTRWRQIKTDEFQIIYPDFFEEQAQYIANIYAKLYAHGNSLGIKAKKISMIVRANGGISNGNAGWAPKKSELYTTPPQSSDDTWLEHLCVHEFRHVIQYDKVNQGFSKVLYYIFGEQMTMAIIGLYIPMWYLEGDATDFETSIGTNGRGRSPEFLNEMKAQIVEKGLYSYDKAVLGSLRDFVPDRYTMGYFMAGNSRVHYGNAIWQDALARVGKRPYGITPFARSLKITLKQKRDSLWALPRFRSFFVDPDSVKQANTHCDAKRTLYRDNFSELQQLWKREADSTQNHFDTLATRNPVYANYHYPTPAGQGEIIAYKQGLNQAGAFVRLKSGEESILIRPGVLYDCKFAYNQHKLVWSEYKPNLRWQHGGKMVLASFDMQKRKYTRHPASFNRFAPFAVGKNWGFVEVNKENQASIVITDHTFKKELFRLKGKEHELFVHPSFDGKKYILTVVVSPSGKRLERIDLKNGKRESVTPETNYELDNPIDLKGETLYRAAFNGNNSFYRQKDSLHFGGNILNGRFGIRYPALSPQKDTLYFSFYTADGYKPGKIALQQLEETDIRSKCFPLAEELTRLENWKFKFTQDSVYKSKKYNKALHLFNFHSWGPIFPDKDDMDIDFGIAVSSQNKLSTLFLTAGYVRGRDYPHGNWQIKATYKGFWPVFQVEFKSGRQDDYMTNIDYNATNLITHKQDTVLIYNTNRYTQLNTVIQFPFTLNIKNVLRTLTPYVKYELKTLHQNKIKEFGSVYDFKKNLWQIAHPNDYQFKNPDRTLQIMQYGIIFYNQTRMNARDINPRWGQRLEAGFAHTPFENLDYGNTWWGEGRFYFPGFVPHHSFYAYLGHQEKSNTNNYFSNEILSPRGMTLRGHRLSTLHSGYKMPVCYPDAHVGPVLYMKRLTAGVFFDAGKEKNRLRSKFFYSYGIEATVDSHFFRLPFPVNLGFRTGYETKKQSMFFDFLFSVALTI</sequence>
<protein>
    <recommendedName>
        <fullName evidence="3">Bacterial surface antigen (D15) domain-containing protein</fullName>
    </recommendedName>
</protein>
<reference evidence="1 2" key="1">
    <citation type="submission" date="2014-07" db="EMBL/GenBank/DDBJ databases">
        <title>Porphyromonadaceae bacterium OUH 308042 = ATCC BAA-2681 = DSM 28342 draft genome.</title>
        <authorList>
            <person name="Sydenham T.V."/>
            <person name="Hasman H."/>
            <person name="Justensen U.S."/>
        </authorList>
    </citation>
    <scope>NUCLEOTIDE SEQUENCE [LARGE SCALE GENOMIC DNA]</scope>
    <source>
        <strain evidence="1 2">OUH 308042</strain>
    </source>
</reference>
<proteinExistence type="predicted"/>
<evidence type="ECO:0008006" key="3">
    <source>
        <dbReference type="Google" id="ProtNLM"/>
    </source>
</evidence>
<keyword evidence="2" id="KW-1185">Reference proteome</keyword>
<comment type="caution">
    <text evidence="1">The sequence shown here is derived from an EMBL/GenBank/DDBJ whole genome shotgun (WGS) entry which is preliminary data.</text>
</comment>
<evidence type="ECO:0000313" key="1">
    <source>
        <dbReference type="EMBL" id="KIO46741.1"/>
    </source>
</evidence>
<dbReference type="EMBL" id="JPIU01000025">
    <property type="protein sequence ID" value="KIO46741.1"/>
    <property type="molecule type" value="Genomic_DNA"/>
</dbReference>
<dbReference type="RefSeq" id="WP_041504812.1">
    <property type="nucleotide sequence ID" value="NZ_JPIU01000025.1"/>
</dbReference>
<gene>
    <name evidence="1" type="ORF">BA92_02455</name>
</gene>
<name>A0A0C3RHK9_9PORP</name>
<dbReference type="Proteomes" id="UP000031980">
    <property type="component" value="Unassembled WGS sequence"/>
</dbReference>
<accession>A0A0C3RHK9</accession>
<dbReference type="AlphaFoldDB" id="A0A0C3RHK9"/>